<dbReference type="STRING" id="1044.EH31_04710"/>
<dbReference type="PANTHER" id="PTHR43861:SF1">
    <property type="entry name" value="TRANS-ACONITATE 2-METHYLTRANSFERASE"/>
    <property type="match status" value="1"/>
</dbReference>
<dbReference type="CDD" id="cd02440">
    <property type="entry name" value="AdoMet_MTases"/>
    <property type="match status" value="1"/>
</dbReference>
<dbReference type="GO" id="GO:0008757">
    <property type="term" value="F:S-adenosylmethionine-dependent methyltransferase activity"/>
    <property type="evidence" value="ECO:0007669"/>
    <property type="project" value="InterPro"/>
</dbReference>
<evidence type="ECO:0000259" key="1">
    <source>
        <dbReference type="Pfam" id="PF08241"/>
    </source>
</evidence>
<proteinExistence type="predicted"/>
<sequence length="275" mass="30315">MSPPDAKMADVSEYADWRDASLTASWRHFSDHEIAGKDVLDFGCGAGQLSFFLAGKGIAKSITGVDIDTAALTRAETSFAKYPEFTDILRFIEGSVEGLPLEPESVDLITAFDCLEHVMDPASILADWTRVLRPGGRVLIEWFPFKGPWGPHMEALIPVPWAHVIFGEKAMFRAAAAIYDDPGFVPRHWDLNPDGTKKPNKWSRWESFAEQGYVNALDIAGFRKMVRSAGLKIDRFEKSGFGQSGAKKALGKSLMALPILGEYATSYTVIALEKP</sequence>
<dbReference type="Pfam" id="PF08241">
    <property type="entry name" value="Methyltransf_11"/>
    <property type="match status" value="1"/>
</dbReference>
<dbReference type="Gene3D" id="3.40.50.150">
    <property type="entry name" value="Vaccinia Virus protein VP39"/>
    <property type="match status" value="1"/>
</dbReference>
<dbReference type="SUPFAM" id="SSF53335">
    <property type="entry name" value="S-adenosyl-L-methionine-dependent methyltransferases"/>
    <property type="match status" value="1"/>
</dbReference>
<dbReference type="AlphaFoldDB" id="A0A074MEU4"/>
<dbReference type="PANTHER" id="PTHR43861">
    <property type="entry name" value="TRANS-ACONITATE 2-METHYLTRANSFERASE-RELATED"/>
    <property type="match status" value="1"/>
</dbReference>
<keyword evidence="3" id="KW-1185">Reference proteome</keyword>
<dbReference type="RefSeq" id="WP_051698928.1">
    <property type="nucleotide sequence ID" value="NZ_JMIW01000001.1"/>
</dbReference>
<name>A0A074MEU4_ERYLO</name>
<dbReference type="EMBL" id="JMIW01000001">
    <property type="protein sequence ID" value="KEO91979.1"/>
    <property type="molecule type" value="Genomic_DNA"/>
</dbReference>
<dbReference type="InterPro" id="IPR029063">
    <property type="entry name" value="SAM-dependent_MTases_sf"/>
</dbReference>
<feature type="domain" description="Methyltransferase type 11" evidence="1">
    <location>
        <begin position="40"/>
        <end position="140"/>
    </location>
</feature>
<dbReference type="InterPro" id="IPR013216">
    <property type="entry name" value="Methyltransf_11"/>
</dbReference>
<gene>
    <name evidence="2" type="ORF">EH31_04710</name>
</gene>
<organism evidence="2 3">
    <name type="scientific">Erythrobacter longus</name>
    <dbReference type="NCBI Taxonomy" id="1044"/>
    <lineage>
        <taxon>Bacteria</taxon>
        <taxon>Pseudomonadati</taxon>
        <taxon>Pseudomonadota</taxon>
        <taxon>Alphaproteobacteria</taxon>
        <taxon>Sphingomonadales</taxon>
        <taxon>Erythrobacteraceae</taxon>
        <taxon>Erythrobacter/Porphyrobacter group</taxon>
        <taxon>Erythrobacter</taxon>
    </lineage>
</organism>
<evidence type="ECO:0000313" key="3">
    <source>
        <dbReference type="Proteomes" id="UP000027647"/>
    </source>
</evidence>
<protein>
    <recommendedName>
        <fullName evidence="1">Methyltransferase type 11 domain-containing protein</fullName>
    </recommendedName>
</protein>
<reference evidence="2 3" key="1">
    <citation type="submission" date="2014-04" db="EMBL/GenBank/DDBJ databases">
        <title>A comprehensive comparison of genomes of Erythrobacter spp. strains.</title>
        <authorList>
            <person name="Zheng Q."/>
        </authorList>
    </citation>
    <scope>NUCLEOTIDE SEQUENCE [LARGE SCALE GENOMIC DNA]</scope>
    <source>
        <strain evidence="2 3">DSM 6997</strain>
    </source>
</reference>
<comment type="caution">
    <text evidence="2">The sequence shown here is derived from an EMBL/GenBank/DDBJ whole genome shotgun (WGS) entry which is preliminary data.</text>
</comment>
<accession>A0A074MEU4</accession>
<dbReference type="OrthoDB" id="9777638at2"/>
<dbReference type="Proteomes" id="UP000027647">
    <property type="component" value="Unassembled WGS sequence"/>
</dbReference>
<evidence type="ECO:0000313" key="2">
    <source>
        <dbReference type="EMBL" id="KEO91979.1"/>
    </source>
</evidence>
<dbReference type="eggNOG" id="COG2226">
    <property type="taxonomic scope" value="Bacteria"/>
</dbReference>